<name>A0ABV7IWF2_9RHOB</name>
<evidence type="ECO:0000313" key="2">
    <source>
        <dbReference type="EMBL" id="MFC3179412.1"/>
    </source>
</evidence>
<comment type="caution">
    <text evidence="2">The sequence shown here is derived from an EMBL/GenBank/DDBJ whole genome shotgun (WGS) entry which is preliminary data.</text>
</comment>
<evidence type="ECO:0000256" key="1">
    <source>
        <dbReference type="SAM" id="Phobius"/>
    </source>
</evidence>
<dbReference type="EMBL" id="JBHRTO010000001">
    <property type="protein sequence ID" value="MFC3179412.1"/>
    <property type="molecule type" value="Genomic_DNA"/>
</dbReference>
<sequence>MNLQWVFLSGFGLVVFNFLAIFGKAQYRKAMQVWALLCALVFAGFVAGPPIDQFAGALGVSALILGGVYLWLMH</sequence>
<accession>A0ABV7IWF2</accession>
<dbReference type="Proteomes" id="UP001595547">
    <property type="component" value="Unassembled WGS sequence"/>
</dbReference>
<keyword evidence="1" id="KW-0812">Transmembrane</keyword>
<feature type="transmembrane region" description="Helical" evidence="1">
    <location>
        <begin position="30"/>
        <end position="48"/>
    </location>
</feature>
<organism evidence="2 3">
    <name type="scientific">Cypionkella sinensis</name>
    <dbReference type="NCBI Taxonomy" id="1756043"/>
    <lineage>
        <taxon>Bacteria</taxon>
        <taxon>Pseudomonadati</taxon>
        <taxon>Pseudomonadota</taxon>
        <taxon>Alphaproteobacteria</taxon>
        <taxon>Rhodobacterales</taxon>
        <taxon>Paracoccaceae</taxon>
        <taxon>Cypionkella</taxon>
    </lineage>
</organism>
<gene>
    <name evidence="2" type="ORF">ACFOGH_00275</name>
</gene>
<reference evidence="3" key="1">
    <citation type="journal article" date="2019" name="Int. J. Syst. Evol. Microbiol.">
        <title>The Global Catalogue of Microorganisms (GCM) 10K type strain sequencing project: providing services to taxonomists for standard genome sequencing and annotation.</title>
        <authorList>
            <consortium name="The Broad Institute Genomics Platform"/>
            <consortium name="The Broad Institute Genome Sequencing Center for Infectious Disease"/>
            <person name="Wu L."/>
            <person name="Ma J."/>
        </authorList>
    </citation>
    <scope>NUCLEOTIDE SEQUENCE [LARGE SCALE GENOMIC DNA]</scope>
    <source>
        <strain evidence="3">KCTC 52039</strain>
    </source>
</reference>
<feature type="transmembrane region" description="Helical" evidence="1">
    <location>
        <begin position="54"/>
        <end position="72"/>
    </location>
</feature>
<feature type="transmembrane region" description="Helical" evidence="1">
    <location>
        <begin position="6"/>
        <end position="23"/>
    </location>
</feature>
<dbReference type="RefSeq" id="WP_380071060.1">
    <property type="nucleotide sequence ID" value="NZ_JBHRTO010000001.1"/>
</dbReference>
<keyword evidence="1" id="KW-0472">Membrane</keyword>
<keyword evidence="3" id="KW-1185">Reference proteome</keyword>
<keyword evidence="1" id="KW-1133">Transmembrane helix</keyword>
<evidence type="ECO:0000313" key="3">
    <source>
        <dbReference type="Proteomes" id="UP001595547"/>
    </source>
</evidence>
<proteinExistence type="predicted"/>
<protein>
    <submittedName>
        <fullName evidence="2">Uncharacterized protein</fullName>
    </submittedName>
</protein>